<dbReference type="AlphaFoldDB" id="A0A388KHQ0"/>
<feature type="region of interest" description="Disordered" evidence="1">
    <location>
        <begin position="308"/>
        <end position="344"/>
    </location>
</feature>
<dbReference type="EMBL" id="BFEA01000116">
    <property type="protein sequence ID" value="GBG69572.1"/>
    <property type="molecule type" value="Genomic_DNA"/>
</dbReference>
<organism evidence="2 3">
    <name type="scientific">Chara braunii</name>
    <name type="common">Braun's stonewort</name>
    <dbReference type="NCBI Taxonomy" id="69332"/>
    <lineage>
        <taxon>Eukaryota</taxon>
        <taxon>Viridiplantae</taxon>
        <taxon>Streptophyta</taxon>
        <taxon>Charophyceae</taxon>
        <taxon>Charales</taxon>
        <taxon>Characeae</taxon>
        <taxon>Chara</taxon>
    </lineage>
</organism>
<comment type="caution">
    <text evidence="2">The sequence shown here is derived from an EMBL/GenBank/DDBJ whole genome shotgun (WGS) entry which is preliminary data.</text>
</comment>
<reference evidence="2 3" key="1">
    <citation type="journal article" date="2018" name="Cell">
        <title>The Chara Genome: Secondary Complexity and Implications for Plant Terrestrialization.</title>
        <authorList>
            <person name="Nishiyama T."/>
            <person name="Sakayama H."/>
            <person name="Vries J.D."/>
            <person name="Buschmann H."/>
            <person name="Saint-Marcoux D."/>
            <person name="Ullrich K.K."/>
            <person name="Haas F.B."/>
            <person name="Vanderstraeten L."/>
            <person name="Becker D."/>
            <person name="Lang D."/>
            <person name="Vosolsobe S."/>
            <person name="Rombauts S."/>
            <person name="Wilhelmsson P.K.I."/>
            <person name="Janitza P."/>
            <person name="Kern R."/>
            <person name="Heyl A."/>
            <person name="Rumpler F."/>
            <person name="Villalobos L.I.A.C."/>
            <person name="Clay J.M."/>
            <person name="Skokan R."/>
            <person name="Toyoda A."/>
            <person name="Suzuki Y."/>
            <person name="Kagoshima H."/>
            <person name="Schijlen E."/>
            <person name="Tajeshwar N."/>
            <person name="Catarino B."/>
            <person name="Hetherington A.J."/>
            <person name="Saltykova A."/>
            <person name="Bonnot C."/>
            <person name="Breuninger H."/>
            <person name="Symeonidi A."/>
            <person name="Radhakrishnan G.V."/>
            <person name="Van Nieuwerburgh F."/>
            <person name="Deforce D."/>
            <person name="Chang C."/>
            <person name="Karol K.G."/>
            <person name="Hedrich R."/>
            <person name="Ulvskov P."/>
            <person name="Glockner G."/>
            <person name="Delwiche C.F."/>
            <person name="Petrasek J."/>
            <person name="Van de Peer Y."/>
            <person name="Friml J."/>
            <person name="Beilby M."/>
            <person name="Dolan L."/>
            <person name="Kohara Y."/>
            <person name="Sugano S."/>
            <person name="Fujiyama A."/>
            <person name="Delaux P.-M."/>
            <person name="Quint M."/>
            <person name="TheiBen G."/>
            <person name="Hagemann M."/>
            <person name="Harholt J."/>
            <person name="Dunand C."/>
            <person name="Zachgo S."/>
            <person name="Langdale J."/>
            <person name="Maumus F."/>
            <person name="Straeten D.V.D."/>
            <person name="Gould S.B."/>
            <person name="Rensing S.A."/>
        </authorList>
    </citation>
    <scope>NUCLEOTIDE SEQUENCE [LARGE SCALE GENOMIC DNA]</scope>
    <source>
        <strain evidence="2 3">S276</strain>
    </source>
</reference>
<protein>
    <submittedName>
        <fullName evidence="2">Uncharacterized protein</fullName>
    </submittedName>
</protein>
<feature type="region of interest" description="Disordered" evidence="1">
    <location>
        <begin position="39"/>
        <end position="148"/>
    </location>
</feature>
<name>A0A388KHQ0_CHABU</name>
<keyword evidence="3" id="KW-1185">Reference proteome</keyword>
<dbReference type="Gramene" id="GBG69572">
    <property type="protein sequence ID" value="GBG69572"/>
    <property type="gene ID" value="CBR_g4405"/>
</dbReference>
<proteinExistence type="predicted"/>
<feature type="region of interest" description="Disordered" evidence="1">
    <location>
        <begin position="161"/>
        <end position="187"/>
    </location>
</feature>
<dbReference type="Proteomes" id="UP000265515">
    <property type="component" value="Unassembled WGS sequence"/>
</dbReference>
<feature type="region of interest" description="Disordered" evidence="1">
    <location>
        <begin position="226"/>
        <end position="252"/>
    </location>
</feature>
<feature type="compositionally biased region" description="Polar residues" evidence="1">
    <location>
        <begin position="161"/>
        <end position="182"/>
    </location>
</feature>
<feature type="compositionally biased region" description="Basic and acidic residues" evidence="1">
    <location>
        <begin position="111"/>
        <end position="132"/>
    </location>
</feature>
<evidence type="ECO:0000313" key="2">
    <source>
        <dbReference type="EMBL" id="GBG69572.1"/>
    </source>
</evidence>
<evidence type="ECO:0000256" key="1">
    <source>
        <dbReference type="SAM" id="MobiDB-lite"/>
    </source>
</evidence>
<gene>
    <name evidence="2" type="ORF">CBR_g4405</name>
</gene>
<sequence length="344" mass="35134">MLICQTGSRLICSQCSLELFAGEAARLCIACGTRLGAGVGGTGPGTGLKTGPGTGLKTGPGAGGPGTGPGAGGPGTASGTGPGTGSATGPGAGSRSGPGAGKNAKWNKQATEGRFRRSLNRPRERGKEEEAQQRPLEPVVKGPPIVLEGDSAGKVETEISASGVTQDDQNASQNLDGLSSRPSDADEEWSGFHRMDLEDVTNFIMEEGRAFWAARSVVSDRVMEAEGSASGTGREQTTLLDGSVPQSVSSSAKMGEEPSLAVLSLFEEMSEEFSFITASPIATAAVDDDFPELQHGGRKVEELVSTLTSPKEAGGATSAIGIDNLSNGANNNWAPEWPSLDKPS</sequence>
<evidence type="ECO:0000313" key="3">
    <source>
        <dbReference type="Proteomes" id="UP000265515"/>
    </source>
</evidence>
<accession>A0A388KHQ0</accession>
<feature type="compositionally biased region" description="Polar residues" evidence="1">
    <location>
        <begin position="324"/>
        <end position="333"/>
    </location>
</feature>
<feature type="compositionally biased region" description="Polar residues" evidence="1">
    <location>
        <begin position="229"/>
        <end position="252"/>
    </location>
</feature>
<feature type="compositionally biased region" description="Gly residues" evidence="1">
    <location>
        <begin position="39"/>
        <end position="100"/>
    </location>
</feature>